<sequence>MAWGKEKHSHTLSSTAASLQCRLLWGELEVIGAGHPCPGFHRECIGAPLGGILHSLRASFHHRARSSKVKYVMQSLSSLSINVLAIILDAPAPMSANFFGFSDVYPRCVADCFYGMPRS</sequence>
<accession>A0A0N7KHA6</accession>
<evidence type="ECO:0000313" key="1">
    <source>
        <dbReference type="EMBL" id="BAS84281.1"/>
    </source>
</evidence>
<gene>
    <name evidence="1" type="ordered locus">Os03g0360533</name>
    <name evidence="1" type="ORF">OSNPB_030360533</name>
</gene>
<proteinExistence type="predicted"/>
<dbReference type="InParanoid" id="A0A0N7KHA6"/>
<dbReference type="PaxDb" id="39947-A0A0N7KHA6"/>
<dbReference type="AlphaFoldDB" id="A0A0N7KHA6"/>
<evidence type="ECO:0000313" key="2">
    <source>
        <dbReference type="Proteomes" id="UP000059680"/>
    </source>
</evidence>
<protein>
    <submittedName>
        <fullName evidence="1">Os03g0360533 protein</fullName>
    </submittedName>
</protein>
<organism evidence="1 2">
    <name type="scientific">Oryza sativa subsp. japonica</name>
    <name type="common">Rice</name>
    <dbReference type="NCBI Taxonomy" id="39947"/>
    <lineage>
        <taxon>Eukaryota</taxon>
        <taxon>Viridiplantae</taxon>
        <taxon>Streptophyta</taxon>
        <taxon>Embryophyta</taxon>
        <taxon>Tracheophyta</taxon>
        <taxon>Spermatophyta</taxon>
        <taxon>Magnoliopsida</taxon>
        <taxon>Liliopsida</taxon>
        <taxon>Poales</taxon>
        <taxon>Poaceae</taxon>
        <taxon>BOP clade</taxon>
        <taxon>Oryzoideae</taxon>
        <taxon>Oryzeae</taxon>
        <taxon>Oryzinae</taxon>
        <taxon>Oryza</taxon>
        <taxon>Oryza sativa</taxon>
    </lineage>
</organism>
<reference evidence="1 2" key="2">
    <citation type="journal article" date="2013" name="Plant Cell Physiol.">
        <title>Rice Annotation Project Database (RAP-DB): an integrative and interactive database for rice genomics.</title>
        <authorList>
            <person name="Sakai H."/>
            <person name="Lee S.S."/>
            <person name="Tanaka T."/>
            <person name="Numa H."/>
            <person name="Kim J."/>
            <person name="Kawahara Y."/>
            <person name="Wakimoto H."/>
            <person name="Yang C.C."/>
            <person name="Iwamoto M."/>
            <person name="Abe T."/>
            <person name="Yamada Y."/>
            <person name="Muto A."/>
            <person name="Inokuchi H."/>
            <person name="Ikemura T."/>
            <person name="Matsumoto T."/>
            <person name="Sasaki T."/>
            <person name="Itoh T."/>
        </authorList>
    </citation>
    <scope>NUCLEOTIDE SEQUENCE [LARGE SCALE GENOMIC DNA]</scope>
    <source>
        <strain evidence="2">cv. Nipponbare</strain>
    </source>
</reference>
<dbReference type="EMBL" id="AP014959">
    <property type="protein sequence ID" value="BAS84281.1"/>
    <property type="molecule type" value="Genomic_DNA"/>
</dbReference>
<keyword evidence="2" id="KW-1185">Reference proteome</keyword>
<dbReference type="Proteomes" id="UP000059680">
    <property type="component" value="Chromosome 3"/>
</dbReference>
<reference evidence="2" key="1">
    <citation type="journal article" date="2005" name="Nature">
        <title>The map-based sequence of the rice genome.</title>
        <authorList>
            <consortium name="International rice genome sequencing project (IRGSP)"/>
            <person name="Matsumoto T."/>
            <person name="Wu J."/>
            <person name="Kanamori H."/>
            <person name="Katayose Y."/>
            <person name="Fujisawa M."/>
            <person name="Namiki N."/>
            <person name="Mizuno H."/>
            <person name="Yamamoto K."/>
            <person name="Antonio B.A."/>
            <person name="Baba T."/>
            <person name="Sakata K."/>
            <person name="Nagamura Y."/>
            <person name="Aoki H."/>
            <person name="Arikawa K."/>
            <person name="Arita K."/>
            <person name="Bito T."/>
            <person name="Chiden Y."/>
            <person name="Fujitsuka N."/>
            <person name="Fukunaka R."/>
            <person name="Hamada M."/>
            <person name="Harada C."/>
            <person name="Hayashi A."/>
            <person name="Hijishita S."/>
            <person name="Honda M."/>
            <person name="Hosokawa S."/>
            <person name="Ichikawa Y."/>
            <person name="Idonuma A."/>
            <person name="Iijima M."/>
            <person name="Ikeda M."/>
            <person name="Ikeno M."/>
            <person name="Ito K."/>
            <person name="Ito S."/>
            <person name="Ito T."/>
            <person name="Ito Y."/>
            <person name="Ito Y."/>
            <person name="Iwabuchi A."/>
            <person name="Kamiya K."/>
            <person name="Karasawa W."/>
            <person name="Kurita K."/>
            <person name="Katagiri S."/>
            <person name="Kikuta A."/>
            <person name="Kobayashi H."/>
            <person name="Kobayashi N."/>
            <person name="Machita K."/>
            <person name="Maehara T."/>
            <person name="Masukawa M."/>
            <person name="Mizubayashi T."/>
            <person name="Mukai Y."/>
            <person name="Nagasaki H."/>
            <person name="Nagata Y."/>
            <person name="Naito S."/>
            <person name="Nakashima M."/>
            <person name="Nakama Y."/>
            <person name="Nakamichi Y."/>
            <person name="Nakamura M."/>
            <person name="Meguro A."/>
            <person name="Negishi M."/>
            <person name="Ohta I."/>
            <person name="Ohta T."/>
            <person name="Okamoto M."/>
            <person name="Ono N."/>
            <person name="Saji S."/>
            <person name="Sakaguchi M."/>
            <person name="Sakai K."/>
            <person name="Shibata M."/>
            <person name="Shimokawa T."/>
            <person name="Song J."/>
            <person name="Takazaki Y."/>
            <person name="Terasawa K."/>
            <person name="Tsugane M."/>
            <person name="Tsuji K."/>
            <person name="Ueda S."/>
            <person name="Waki K."/>
            <person name="Yamagata H."/>
            <person name="Yamamoto M."/>
            <person name="Yamamoto S."/>
            <person name="Yamane H."/>
            <person name="Yoshiki S."/>
            <person name="Yoshihara R."/>
            <person name="Yukawa K."/>
            <person name="Zhong H."/>
            <person name="Yano M."/>
            <person name="Yuan Q."/>
            <person name="Ouyang S."/>
            <person name="Liu J."/>
            <person name="Jones K.M."/>
            <person name="Gansberger K."/>
            <person name="Moffat K."/>
            <person name="Hill J."/>
            <person name="Bera J."/>
            <person name="Fadrosh D."/>
            <person name="Jin S."/>
            <person name="Johri S."/>
            <person name="Kim M."/>
            <person name="Overton L."/>
            <person name="Reardon M."/>
            <person name="Tsitrin T."/>
            <person name="Vuong H."/>
            <person name="Weaver B."/>
            <person name="Ciecko A."/>
            <person name="Tallon L."/>
            <person name="Jackson J."/>
            <person name="Pai G."/>
            <person name="Aken S.V."/>
            <person name="Utterback T."/>
            <person name="Reidmuller S."/>
            <person name="Feldblyum T."/>
            <person name="Hsiao J."/>
            <person name="Zismann V."/>
            <person name="Iobst S."/>
            <person name="de Vazeille A.R."/>
            <person name="Buell C.R."/>
            <person name="Ying K."/>
            <person name="Li Y."/>
            <person name="Lu T."/>
            <person name="Huang Y."/>
            <person name="Zhao Q."/>
            <person name="Feng Q."/>
            <person name="Zhang L."/>
            <person name="Zhu J."/>
            <person name="Weng Q."/>
            <person name="Mu J."/>
            <person name="Lu Y."/>
            <person name="Fan D."/>
            <person name="Liu Y."/>
            <person name="Guan J."/>
            <person name="Zhang Y."/>
            <person name="Yu S."/>
            <person name="Liu X."/>
            <person name="Zhang Y."/>
            <person name="Hong G."/>
            <person name="Han B."/>
            <person name="Choisne N."/>
            <person name="Demange N."/>
            <person name="Orjeda G."/>
            <person name="Samain S."/>
            <person name="Cattolico L."/>
            <person name="Pelletier E."/>
            <person name="Couloux A."/>
            <person name="Segurens B."/>
            <person name="Wincker P."/>
            <person name="D'Hont A."/>
            <person name="Scarpelli C."/>
            <person name="Weissenbach J."/>
            <person name="Salanoubat M."/>
            <person name="Quetier F."/>
            <person name="Yu Y."/>
            <person name="Kim H.R."/>
            <person name="Rambo T."/>
            <person name="Currie J."/>
            <person name="Collura K."/>
            <person name="Luo M."/>
            <person name="Yang T."/>
            <person name="Ammiraju J.S.S."/>
            <person name="Engler F."/>
            <person name="Soderlund C."/>
            <person name="Wing R.A."/>
            <person name="Palmer L.E."/>
            <person name="de la Bastide M."/>
            <person name="Spiegel L."/>
            <person name="Nascimento L."/>
            <person name="Zutavern T."/>
            <person name="O'Shaughnessy A."/>
            <person name="Dike S."/>
            <person name="Dedhia N."/>
            <person name="Preston R."/>
            <person name="Balija V."/>
            <person name="McCombie W.R."/>
            <person name="Chow T."/>
            <person name="Chen H."/>
            <person name="Chung M."/>
            <person name="Chen C."/>
            <person name="Shaw J."/>
            <person name="Wu H."/>
            <person name="Hsiao K."/>
            <person name="Chao Y."/>
            <person name="Chu M."/>
            <person name="Cheng C."/>
            <person name="Hour A."/>
            <person name="Lee P."/>
            <person name="Lin S."/>
            <person name="Lin Y."/>
            <person name="Liou J."/>
            <person name="Liu S."/>
            <person name="Hsing Y."/>
            <person name="Raghuvanshi S."/>
            <person name="Mohanty A."/>
            <person name="Bharti A.K."/>
            <person name="Gaur A."/>
            <person name="Gupta V."/>
            <person name="Kumar D."/>
            <person name="Ravi V."/>
            <person name="Vij S."/>
            <person name="Kapur A."/>
            <person name="Khurana P."/>
            <person name="Khurana P."/>
            <person name="Khurana J.P."/>
            <person name="Tyagi A.K."/>
            <person name="Gaikwad K."/>
            <person name="Singh A."/>
            <person name="Dalal V."/>
            <person name="Srivastava S."/>
            <person name="Dixit A."/>
            <person name="Pal A.K."/>
            <person name="Ghazi I.A."/>
            <person name="Yadav M."/>
            <person name="Pandit A."/>
            <person name="Bhargava A."/>
            <person name="Sureshbabu K."/>
            <person name="Batra K."/>
            <person name="Sharma T.R."/>
            <person name="Mohapatra T."/>
            <person name="Singh N.K."/>
            <person name="Messing J."/>
            <person name="Nelson A.B."/>
            <person name="Fuks G."/>
            <person name="Kavchok S."/>
            <person name="Keizer G."/>
            <person name="Linton E."/>
            <person name="Llaca V."/>
            <person name="Song R."/>
            <person name="Tanyolac B."/>
            <person name="Young S."/>
            <person name="Ho-Il K."/>
            <person name="Hahn J.H."/>
            <person name="Sangsakoo G."/>
            <person name="Vanavichit A."/>
            <person name="de Mattos Luiz.A.T."/>
            <person name="Zimmer P.D."/>
            <person name="Malone G."/>
            <person name="Dellagostin O."/>
            <person name="de Oliveira A.C."/>
            <person name="Bevan M."/>
            <person name="Bancroft I."/>
            <person name="Minx P."/>
            <person name="Cordum H."/>
            <person name="Wilson R."/>
            <person name="Cheng Z."/>
            <person name="Jin W."/>
            <person name="Jiang J."/>
            <person name="Leong S.A."/>
            <person name="Iwama H."/>
            <person name="Gojobori T."/>
            <person name="Itoh T."/>
            <person name="Niimura Y."/>
            <person name="Fujii Y."/>
            <person name="Habara T."/>
            <person name="Sakai H."/>
            <person name="Sato Y."/>
            <person name="Wilson G."/>
            <person name="Kumar K."/>
            <person name="McCouch S."/>
            <person name="Juretic N."/>
            <person name="Hoen D."/>
            <person name="Wright S."/>
            <person name="Bruskiewich R."/>
            <person name="Bureau T."/>
            <person name="Miyao A."/>
            <person name="Hirochika H."/>
            <person name="Nishikawa T."/>
            <person name="Kadowaki K."/>
            <person name="Sugiura M."/>
            <person name="Burr B."/>
            <person name="Sasaki T."/>
        </authorList>
    </citation>
    <scope>NUCLEOTIDE SEQUENCE [LARGE SCALE GENOMIC DNA]</scope>
    <source>
        <strain evidence="2">cv. Nipponbare</strain>
    </source>
</reference>
<reference evidence="1 2" key="3">
    <citation type="journal article" date="2013" name="Rice">
        <title>Improvement of the Oryza sativa Nipponbare reference genome using next generation sequence and optical map data.</title>
        <authorList>
            <person name="Kawahara Y."/>
            <person name="de la Bastide M."/>
            <person name="Hamilton J.P."/>
            <person name="Kanamori H."/>
            <person name="McCombie W.R."/>
            <person name="Ouyang S."/>
            <person name="Schwartz D.C."/>
            <person name="Tanaka T."/>
            <person name="Wu J."/>
            <person name="Zhou S."/>
            <person name="Childs K.L."/>
            <person name="Davidson R.M."/>
            <person name="Lin H."/>
            <person name="Quesada-Ocampo L."/>
            <person name="Vaillancourt B."/>
            <person name="Sakai H."/>
            <person name="Lee S.S."/>
            <person name="Kim J."/>
            <person name="Numa H."/>
            <person name="Itoh T."/>
            <person name="Buell C.R."/>
            <person name="Matsumoto T."/>
        </authorList>
    </citation>
    <scope>NUCLEOTIDE SEQUENCE [LARGE SCALE GENOMIC DNA]</scope>
    <source>
        <strain evidence="2">cv. Nipponbare</strain>
    </source>
</reference>
<name>A0A0N7KHA6_ORYSJ</name>